<dbReference type="InterPro" id="IPR008949">
    <property type="entry name" value="Isoprenoid_synthase_dom_sf"/>
</dbReference>
<protein>
    <recommendedName>
        <fullName evidence="2">Terpene synthase</fullName>
        <ecNumber evidence="2">4.2.3.-</ecNumber>
    </recommendedName>
</protein>
<accession>A0A1Z1W4G4</accession>
<evidence type="ECO:0000313" key="4">
    <source>
        <dbReference type="Proteomes" id="UP000195880"/>
    </source>
</evidence>
<keyword evidence="2" id="KW-0460">Magnesium</keyword>
<comment type="similarity">
    <text evidence="2">Belongs to the terpene synthase family.</text>
</comment>
<comment type="cofactor">
    <cofactor evidence="2">
        <name>Mg(2+)</name>
        <dbReference type="ChEBI" id="CHEBI:18420"/>
    </cofactor>
</comment>
<evidence type="ECO:0000256" key="2">
    <source>
        <dbReference type="RuleBase" id="RU366034"/>
    </source>
</evidence>
<reference evidence="3 4" key="1">
    <citation type="submission" date="2017-05" db="EMBL/GenBank/DDBJ databases">
        <title>Streptomyces alboflavus Genome sequencing and assembly.</title>
        <authorList>
            <person name="Wang Y."/>
            <person name="Du B."/>
            <person name="Ding Y."/>
            <person name="Liu H."/>
            <person name="Hou Q."/>
            <person name="Liu K."/>
            <person name="Wang C."/>
            <person name="Yao L."/>
        </authorList>
    </citation>
    <scope>NUCLEOTIDE SEQUENCE [LARGE SCALE GENOMIC DNA]</scope>
    <source>
        <strain evidence="3 4">MDJK44</strain>
    </source>
</reference>
<keyword evidence="1 2" id="KW-0456">Lyase</keyword>
<dbReference type="RefSeq" id="WP_087882779.1">
    <property type="nucleotide sequence ID" value="NZ_CP021748.1"/>
</dbReference>
<dbReference type="SUPFAM" id="SSF48576">
    <property type="entry name" value="Terpenoid synthases"/>
    <property type="match status" value="1"/>
</dbReference>
<dbReference type="SFLD" id="SFLDG01020">
    <property type="entry name" value="Terpene_Cyclase_Like_2"/>
    <property type="match status" value="1"/>
</dbReference>
<dbReference type="EC" id="4.2.3.-" evidence="2"/>
<keyword evidence="2" id="KW-0479">Metal-binding</keyword>
<proteinExistence type="inferred from homology"/>
<dbReference type="OrthoDB" id="3676909at2"/>
<dbReference type="SFLD" id="SFLDS00005">
    <property type="entry name" value="Isoprenoid_Synthase_Type_I"/>
    <property type="match status" value="1"/>
</dbReference>
<dbReference type="eggNOG" id="COG0664">
    <property type="taxonomic scope" value="Bacteria"/>
</dbReference>
<dbReference type="InterPro" id="IPR034686">
    <property type="entry name" value="Terpene_cyclase-like_2"/>
</dbReference>
<dbReference type="Gene3D" id="1.10.600.10">
    <property type="entry name" value="Farnesyl Diphosphate Synthase"/>
    <property type="match status" value="1"/>
</dbReference>
<dbReference type="Pfam" id="PF19086">
    <property type="entry name" value="Terpene_syn_C_2"/>
    <property type="match status" value="1"/>
</dbReference>
<dbReference type="KEGG" id="salf:SMD44_00687"/>
<dbReference type="AlphaFoldDB" id="A0A1Z1W4G4"/>
<dbReference type="PANTHER" id="PTHR35201:SF4">
    <property type="entry name" value="BETA-PINACENE SYNTHASE-RELATED"/>
    <property type="match status" value="1"/>
</dbReference>
<dbReference type="GO" id="GO:0046872">
    <property type="term" value="F:metal ion binding"/>
    <property type="evidence" value="ECO:0007669"/>
    <property type="project" value="UniProtKB-KW"/>
</dbReference>
<dbReference type="GO" id="GO:0010333">
    <property type="term" value="F:terpene synthase activity"/>
    <property type="evidence" value="ECO:0007669"/>
    <property type="project" value="InterPro"/>
</dbReference>
<gene>
    <name evidence="3" type="ORF">SMD44_00687</name>
</gene>
<dbReference type="STRING" id="67267.GCA_000716675_02715"/>
<organism evidence="3 4">
    <name type="scientific">Streptomyces alboflavus</name>
    <dbReference type="NCBI Taxonomy" id="67267"/>
    <lineage>
        <taxon>Bacteria</taxon>
        <taxon>Bacillati</taxon>
        <taxon>Actinomycetota</taxon>
        <taxon>Actinomycetes</taxon>
        <taxon>Kitasatosporales</taxon>
        <taxon>Streptomycetaceae</taxon>
        <taxon>Streptomyces</taxon>
    </lineage>
</organism>
<dbReference type="Proteomes" id="UP000195880">
    <property type="component" value="Chromosome"/>
</dbReference>
<evidence type="ECO:0000256" key="1">
    <source>
        <dbReference type="ARBA" id="ARBA00023239"/>
    </source>
</evidence>
<evidence type="ECO:0000313" key="3">
    <source>
        <dbReference type="EMBL" id="ARX81289.1"/>
    </source>
</evidence>
<keyword evidence="4" id="KW-1185">Reference proteome</keyword>
<dbReference type="PANTHER" id="PTHR35201">
    <property type="entry name" value="TERPENE SYNTHASE"/>
    <property type="match status" value="1"/>
</dbReference>
<sequence>MTLPNDDLDALRIFPGPDHLLYRLPSRTEPDGHRLDDLVRHWADACGLLEDASAHKRLGDAAVGDLITSCYPGLRPDRAAPLAGWISWLFVIDDYYDRLDVRGEEYPDTLTEEIIDALPVEPRGHIRHHEAPLARELARLWRHIAPQLSRWWRMRFATHVAHFLTAFRYERMHRREGLPPGLRAYAELRRASSSVTACLDLLEYATGREVPSLLHETRQLRTMFGKATDVVAWVNDVVSLRKELGIGDTNNGIVVVRRELGLDTQGAIDHVYRAVDRDIEEFLDAEAELWRMCEHWNGVTDAEQSALALLSDGMKAWMRGNLDWSVRANRYAA</sequence>
<dbReference type="EMBL" id="CP021748">
    <property type="protein sequence ID" value="ARX81289.1"/>
    <property type="molecule type" value="Genomic_DNA"/>
</dbReference>
<name>A0A1Z1W4G4_9ACTN</name>